<dbReference type="Pfam" id="PF10926">
    <property type="entry name" value="DUF2800"/>
    <property type="match status" value="1"/>
</dbReference>
<dbReference type="EMBL" id="MK373772">
    <property type="protein sequence ID" value="QBQ76653.1"/>
    <property type="molecule type" value="Genomic_DNA"/>
</dbReference>
<sequence length="391" mass="43666">MEHFITGPSSAELWSNCKAYLQMRRNCPEEESGYQAQEGTTAHHFSEEAIKCGHYDVRQFVGQVYDRTGIECTEEMAEFCNVYTGRVKQLVDMCNALGVAVDIKSEYRVDLTHIHPGFFGTRDLHAIAIANNWAIVADLKFGRTFVSANDNRQLMCYALDIVLRYPNVEEVRFEIIQPRCLGATGAIRTATYTRAELELFAGVAAEYQAANHSNEIQLATAGPHCIWCEAIGRCRANAEYVMSMAEPVKFNPNLLSSEEVQKIIKQSKLVKNFIDGAYQWGLQLARQGTVMKDLKMVKVKSREAPKKSLTVEEAAKAIKLVTGMEPDMDKIAPRKIGALSEIRKTYGDAVAKMLSEPKTETLALRGIEEAGTPEQSPMMIALNQPITKLEK</sequence>
<dbReference type="InterPro" id="IPR021229">
    <property type="entry name" value="DUF2800"/>
</dbReference>
<gene>
    <name evidence="1" type="ORF">PTXU04_00039</name>
</gene>
<name>A0A482MTP9_9CAUD</name>
<dbReference type="Proteomes" id="UP000307461">
    <property type="component" value="Segment"/>
</dbReference>
<keyword evidence="2" id="KW-1185">Reference proteome</keyword>
<evidence type="ECO:0008006" key="3">
    <source>
        <dbReference type="Google" id="ProtNLM"/>
    </source>
</evidence>
<protein>
    <recommendedName>
        <fullName evidence="3">DUF2800 domain-containing protein</fullName>
    </recommendedName>
</protein>
<evidence type="ECO:0000313" key="1">
    <source>
        <dbReference type="EMBL" id="QBQ76653.1"/>
    </source>
</evidence>
<accession>A0A482MTP9</accession>
<proteinExistence type="predicted"/>
<reference evidence="1 2" key="1">
    <citation type="submission" date="2019-01" db="EMBL/GenBank/DDBJ databases">
        <title>Still something new to discover - new insights into E. coli phage diversity and taxonomy.</title>
        <authorList>
            <person name="Korf I.H.E."/>
            <person name="Adriaennsens E."/>
            <person name="Dreiseikelmann B."/>
            <person name="Kropinski A."/>
            <person name="Nimtz M."/>
            <person name="Meier-Kolthoff J.P."/>
            <person name="Rohde M."/>
            <person name="van Raaij M."/>
            <person name="Wittmann J."/>
        </authorList>
    </citation>
    <scope>NUCLEOTIDE SEQUENCE [LARGE SCALE GENOMIC DNA]</scope>
</reference>
<evidence type="ECO:0000313" key="2">
    <source>
        <dbReference type="Proteomes" id="UP000307461"/>
    </source>
</evidence>
<organism evidence="1 2">
    <name type="scientific">Escherichia phage PTXU04</name>
    <dbReference type="NCBI Taxonomy" id="2508206"/>
    <lineage>
        <taxon>Viruses</taxon>
        <taxon>Duplodnaviria</taxon>
        <taxon>Heunggongvirae</taxon>
        <taxon>Uroviricota</taxon>
        <taxon>Caudoviricetes</taxon>
        <taxon>Xuquatrovirus</taxon>
        <taxon>Xuquatrovirus PTXU04</taxon>
    </lineage>
</organism>